<dbReference type="Gene3D" id="3.40.50.300">
    <property type="entry name" value="P-loop containing nucleotide triphosphate hydrolases"/>
    <property type="match status" value="1"/>
</dbReference>
<dbReference type="GO" id="GO:0007018">
    <property type="term" value="P:microtubule-based movement"/>
    <property type="evidence" value="ECO:0007669"/>
    <property type="project" value="InterPro"/>
</dbReference>
<feature type="region of interest" description="Disordered" evidence="12">
    <location>
        <begin position="417"/>
        <end position="438"/>
    </location>
</feature>
<feature type="compositionally biased region" description="Polar residues" evidence="12">
    <location>
        <begin position="543"/>
        <end position="557"/>
    </location>
</feature>
<dbReference type="GO" id="GO:0005874">
    <property type="term" value="C:microtubule"/>
    <property type="evidence" value="ECO:0007669"/>
    <property type="project" value="UniProtKB-KW"/>
</dbReference>
<keyword evidence="5" id="KW-0493">Microtubule</keyword>
<evidence type="ECO:0000256" key="12">
    <source>
        <dbReference type="SAM" id="MobiDB-lite"/>
    </source>
</evidence>
<evidence type="ECO:0000256" key="2">
    <source>
        <dbReference type="ARBA" id="ARBA00006831"/>
    </source>
</evidence>
<evidence type="ECO:0000313" key="14">
    <source>
        <dbReference type="Proteomes" id="UP000053201"/>
    </source>
</evidence>
<keyword evidence="14" id="KW-1185">Reference proteome</keyword>
<evidence type="ECO:0000256" key="11">
    <source>
        <dbReference type="SAM" id="Coils"/>
    </source>
</evidence>
<dbReference type="InParanoid" id="A0A0L0HPX1"/>
<feature type="region of interest" description="Disordered" evidence="12">
    <location>
        <begin position="538"/>
        <end position="582"/>
    </location>
</feature>
<keyword evidence="7" id="KW-0067">ATP-binding</keyword>
<evidence type="ECO:0000256" key="1">
    <source>
        <dbReference type="ARBA" id="ARBA00004245"/>
    </source>
</evidence>
<evidence type="ECO:0000256" key="4">
    <source>
        <dbReference type="ARBA" id="ARBA00022490"/>
    </source>
</evidence>
<name>A0A0L0HPX1_SPIPD</name>
<sequence>MSPPLNESTNSLAGSHLFGSSEGLTGRDLENGGIWASILKSVSSSKTVQSKNVLVIGAPQSGKTTLINSIRQQTVATQEVDEEDTGLALSYSYTEVADEEHEDIVARIGFYHLASETAFGNLFRFALKADTLADSLVILVLDWARPWTFLKTLEDWLSILEKHIATLEERNPELLEELKDRGQAYVRNYAEPLDQTTLSGKEGVEGKHAGGVGPQHSVALPLGSGTLTKNLGIPIVVVAAKSDATFLLERERDYKEEQFDFIQQSLRTICLKYGAALFYTSTHRQQTLEDLRTYVIHRLLGPPSTAGAPVSAQSAANPFVSSLRAQVVDRDTVFVPSGWDSWGKIKVLRDGFNCSAMAGEANNDGDVKDGGLSSARALYESVIVNPFTEAAFSVEPIVTAESEQSFLERQLELLQNAARSPQSPHVSPASPAGGDPSAALKARLGGAQVTSSANSLEDVASKVAKLTKAKEQSALAASRDKIKSPTGDIPLPASLISSTAVSRAAGALGAGSGPPASQNEVLANFFQSLLAKKTTVPAAPAVGTSSPASVPSRTSPAGSVENAGAAAADKSKSAPSSGDTGK</sequence>
<evidence type="ECO:0000256" key="8">
    <source>
        <dbReference type="ARBA" id="ARBA00023017"/>
    </source>
</evidence>
<evidence type="ECO:0008006" key="15">
    <source>
        <dbReference type="Google" id="ProtNLM"/>
    </source>
</evidence>
<dbReference type="InterPro" id="IPR008467">
    <property type="entry name" value="Dynein1_light_intermed_chain"/>
</dbReference>
<evidence type="ECO:0000256" key="10">
    <source>
        <dbReference type="ARBA" id="ARBA00023212"/>
    </source>
</evidence>
<comment type="similarity">
    <text evidence="2">Belongs to the dynein light intermediate chain family.</text>
</comment>
<dbReference type="Proteomes" id="UP000053201">
    <property type="component" value="Unassembled WGS sequence"/>
</dbReference>
<protein>
    <recommendedName>
        <fullName evidence="15">Dynein light intermediate chain</fullName>
    </recommendedName>
</protein>
<evidence type="ECO:0000256" key="3">
    <source>
        <dbReference type="ARBA" id="ARBA00022448"/>
    </source>
</evidence>
<comment type="subcellular location">
    <subcellularLocation>
        <location evidence="1">Cytoplasm</location>
        <location evidence="1">Cytoskeleton</location>
    </subcellularLocation>
</comment>
<proteinExistence type="inferred from homology"/>
<evidence type="ECO:0000256" key="7">
    <source>
        <dbReference type="ARBA" id="ARBA00022840"/>
    </source>
</evidence>
<dbReference type="STRING" id="645134.A0A0L0HPX1"/>
<dbReference type="VEuPathDB" id="FungiDB:SPPG_02200"/>
<dbReference type="CDD" id="cd00882">
    <property type="entry name" value="Ras_like_GTPase"/>
    <property type="match status" value="1"/>
</dbReference>
<dbReference type="RefSeq" id="XP_016611176.1">
    <property type="nucleotide sequence ID" value="XM_016750494.1"/>
</dbReference>
<keyword evidence="6" id="KW-0547">Nucleotide-binding</keyword>
<feature type="coiled-coil region" evidence="11">
    <location>
        <begin position="150"/>
        <end position="177"/>
    </location>
</feature>
<keyword evidence="4" id="KW-0963">Cytoplasm</keyword>
<keyword evidence="3" id="KW-0813">Transport</keyword>
<organism evidence="13 14">
    <name type="scientific">Spizellomyces punctatus (strain DAOM BR117)</name>
    <dbReference type="NCBI Taxonomy" id="645134"/>
    <lineage>
        <taxon>Eukaryota</taxon>
        <taxon>Fungi</taxon>
        <taxon>Fungi incertae sedis</taxon>
        <taxon>Chytridiomycota</taxon>
        <taxon>Chytridiomycota incertae sedis</taxon>
        <taxon>Chytridiomycetes</taxon>
        <taxon>Spizellomycetales</taxon>
        <taxon>Spizellomycetaceae</taxon>
        <taxon>Spizellomyces</taxon>
    </lineage>
</organism>
<dbReference type="Pfam" id="PF05783">
    <property type="entry name" value="DLIC"/>
    <property type="match status" value="2"/>
</dbReference>
<dbReference type="GeneID" id="27685803"/>
<dbReference type="GO" id="GO:0005524">
    <property type="term" value="F:ATP binding"/>
    <property type="evidence" value="ECO:0007669"/>
    <property type="project" value="UniProtKB-KW"/>
</dbReference>
<dbReference type="OrthoDB" id="27603at2759"/>
<reference evidence="13 14" key="1">
    <citation type="submission" date="2009-08" db="EMBL/GenBank/DDBJ databases">
        <title>The Genome Sequence of Spizellomyces punctatus strain DAOM BR117.</title>
        <authorList>
            <consortium name="The Broad Institute Genome Sequencing Platform"/>
            <person name="Russ C."/>
            <person name="Cuomo C."/>
            <person name="Shea T."/>
            <person name="Young S.K."/>
            <person name="Zeng Q."/>
            <person name="Koehrsen M."/>
            <person name="Haas B."/>
            <person name="Borodovsky M."/>
            <person name="Guigo R."/>
            <person name="Alvarado L."/>
            <person name="Berlin A."/>
            <person name="Bochicchio J."/>
            <person name="Borenstein D."/>
            <person name="Chapman S."/>
            <person name="Chen Z."/>
            <person name="Engels R."/>
            <person name="Freedman E."/>
            <person name="Gellesch M."/>
            <person name="Goldberg J."/>
            <person name="Griggs A."/>
            <person name="Gujja S."/>
            <person name="Heiman D."/>
            <person name="Hepburn T."/>
            <person name="Howarth C."/>
            <person name="Jen D."/>
            <person name="Larson L."/>
            <person name="Lewis B."/>
            <person name="Mehta T."/>
            <person name="Park D."/>
            <person name="Pearson M."/>
            <person name="Roberts A."/>
            <person name="Saif S."/>
            <person name="Shenoy N."/>
            <person name="Sisk P."/>
            <person name="Stolte C."/>
            <person name="Sykes S."/>
            <person name="Thomson T."/>
            <person name="Walk T."/>
            <person name="White J."/>
            <person name="Yandava C."/>
            <person name="Burger G."/>
            <person name="Gray M.W."/>
            <person name="Holland P.W.H."/>
            <person name="King N."/>
            <person name="Lang F.B.F."/>
            <person name="Roger A.J."/>
            <person name="Ruiz-Trillo I."/>
            <person name="Lander E."/>
            <person name="Nusbaum C."/>
        </authorList>
    </citation>
    <scope>NUCLEOTIDE SEQUENCE [LARGE SCALE GENOMIC DNA]</scope>
    <source>
        <strain evidence="13 14">DAOM BR117</strain>
    </source>
</reference>
<evidence type="ECO:0000313" key="13">
    <source>
        <dbReference type="EMBL" id="KND03137.1"/>
    </source>
</evidence>
<dbReference type="GO" id="GO:0045504">
    <property type="term" value="F:dynein heavy chain binding"/>
    <property type="evidence" value="ECO:0007669"/>
    <property type="project" value="TreeGrafter"/>
</dbReference>
<dbReference type="GO" id="GO:0005868">
    <property type="term" value="C:cytoplasmic dynein complex"/>
    <property type="evidence" value="ECO:0007669"/>
    <property type="project" value="InterPro"/>
</dbReference>
<evidence type="ECO:0000256" key="5">
    <source>
        <dbReference type="ARBA" id="ARBA00022701"/>
    </source>
</evidence>
<accession>A0A0L0HPX1</accession>
<keyword evidence="8" id="KW-0243">Dynein</keyword>
<keyword evidence="10" id="KW-0206">Cytoskeleton</keyword>
<dbReference type="PANTHER" id="PTHR12688:SF0">
    <property type="entry name" value="DYNEIN LIGHT INTERMEDIATE CHAIN"/>
    <property type="match status" value="1"/>
</dbReference>
<evidence type="ECO:0000256" key="9">
    <source>
        <dbReference type="ARBA" id="ARBA00023175"/>
    </source>
</evidence>
<dbReference type="SUPFAM" id="SSF52540">
    <property type="entry name" value="P-loop containing nucleoside triphosphate hydrolases"/>
    <property type="match status" value="1"/>
</dbReference>
<feature type="compositionally biased region" description="Low complexity" evidence="12">
    <location>
        <begin position="427"/>
        <end position="438"/>
    </location>
</feature>
<evidence type="ECO:0000256" key="6">
    <source>
        <dbReference type="ARBA" id="ARBA00022741"/>
    </source>
</evidence>
<dbReference type="AlphaFoldDB" id="A0A0L0HPX1"/>
<dbReference type="InterPro" id="IPR027417">
    <property type="entry name" value="P-loop_NTPase"/>
</dbReference>
<dbReference type="InterPro" id="IPR022780">
    <property type="entry name" value="Dynein_light_int_chain"/>
</dbReference>
<dbReference type="PANTHER" id="PTHR12688">
    <property type="entry name" value="DYNEIN LIGHT INTERMEDIATE CHAIN"/>
    <property type="match status" value="1"/>
</dbReference>
<dbReference type="GO" id="GO:0035974">
    <property type="term" value="C:meiotic spindle pole body"/>
    <property type="evidence" value="ECO:0007669"/>
    <property type="project" value="TreeGrafter"/>
</dbReference>
<gene>
    <name evidence="13" type="ORF">SPPG_02200</name>
</gene>
<keyword evidence="9" id="KW-0505">Motor protein</keyword>
<dbReference type="EMBL" id="KQ257452">
    <property type="protein sequence ID" value="KND03137.1"/>
    <property type="molecule type" value="Genomic_DNA"/>
</dbReference>
<dbReference type="GO" id="GO:0000226">
    <property type="term" value="P:microtubule cytoskeleton organization"/>
    <property type="evidence" value="ECO:0007669"/>
    <property type="project" value="TreeGrafter"/>
</dbReference>
<dbReference type="OMA" id="FKHNVID"/>
<feature type="compositionally biased region" description="Low complexity" evidence="12">
    <location>
        <begin position="563"/>
        <end position="582"/>
    </location>
</feature>
<keyword evidence="11" id="KW-0175">Coiled coil</keyword>
<dbReference type="eggNOG" id="KOG3905">
    <property type="taxonomic scope" value="Eukaryota"/>
</dbReference>